<dbReference type="Pfam" id="PF13568">
    <property type="entry name" value="OMP_b-brl_2"/>
    <property type="match status" value="1"/>
</dbReference>
<evidence type="ECO:0000313" key="4">
    <source>
        <dbReference type="Proteomes" id="UP000244450"/>
    </source>
</evidence>
<organism evidence="3 4">
    <name type="scientific">Chitinophaga parva</name>
    <dbReference type="NCBI Taxonomy" id="2169414"/>
    <lineage>
        <taxon>Bacteria</taxon>
        <taxon>Pseudomonadati</taxon>
        <taxon>Bacteroidota</taxon>
        <taxon>Chitinophagia</taxon>
        <taxon>Chitinophagales</taxon>
        <taxon>Chitinophagaceae</taxon>
        <taxon>Chitinophaga</taxon>
    </lineage>
</organism>
<dbReference type="AlphaFoldDB" id="A0A2T7BDT2"/>
<protein>
    <recommendedName>
        <fullName evidence="2">Outer membrane protein beta-barrel domain-containing protein</fullName>
    </recommendedName>
</protein>
<keyword evidence="1" id="KW-0732">Signal</keyword>
<dbReference type="RefSeq" id="WP_108688998.1">
    <property type="nucleotide sequence ID" value="NZ_QCYK01000003.1"/>
</dbReference>
<dbReference type="InterPro" id="IPR025665">
    <property type="entry name" value="Beta-barrel_OMP_2"/>
</dbReference>
<feature type="domain" description="Outer membrane protein beta-barrel" evidence="2">
    <location>
        <begin position="21"/>
        <end position="189"/>
    </location>
</feature>
<dbReference type="OrthoDB" id="947434at2"/>
<evidence type="ECO:0000313" key="3">
    <source>
        <dbReference type="EMBL" id="PUZ23254.1"/>
    </source>
</evidence>
<evidence type="ECO:0000256" key="1">
    <source>
        <dbReference type="SAM" id="SignalP"/>
    </source>
</evidence>
<keyword evidence="4" id="KW-1185">Reference proteome</keyword>
<reference evidence="3 4" key="1">
    <citation type="submission" date="2018-04" db="EMBL/GenBank/DDBJ databases">
        <title>Chitinophaga fuyangensis sp. nov., isolated from soil in a chemical factory.</title>
        <authorList>
            <person name="Chen K."/>
        </authorList>
    </citation>
    <scope>NUCLEOTIDE SEQUENCE [LARGE SCALE GENOMIC DNA]</scope>
    <source>
        <strain evidence="3 4">LY-1</strain>
    </source>
</reference>
<evidence type="ECO:0000259" key="2">
    <source>
        <dbReference type="Pfam" id="PF13568"/>
    </source>
</evidence>
<comment type="caution">
    <text evidence="3">The sequence shown here is derived from an EMBL/GenBank/DDBJ whole genome shotgun (WGS) entry which is preliminary data.</text>
</comment>
<dbReference type="InterPro" id="IPR011250">
    <property type="entry name" value="OMP/PagP_B-barrel"/>
</dbReference>
<dbReference type="SUPFAM" id="SSF56925">
    <property type="entry name" value="OMPA-like"/>
    <property type="match status" value="1"/>
</dbReference>
<dbReference type="Proteomes" id="UP000244450">
    <property type="component" value="Unassembled WGS sequence"/>
</dbReference>
<feature type="signal peptide" evidence="1">
    <location>
        <begin position="1"/>
        <end position="21"/>
    </location>
</feature>
<sequence>MIRKVLFTATAILGLTAGAMAQDAAPAKKKEDAKLHYGIKVSLDMTTIDGTGFSAGMKAGFNAGGFVEYSLDKHWGLTADLLYTRFQNESHNFYDYYQKPGVIDEYNSKGRQRVNLNYITVPVMAQYKFSKILSVVAGPQYSILVYDDENLILGHGAFKKNNFGVIGGVNVTLGNWRFFGRYVQGLSNLNNTGIEERSFEKWRTSEAQLGIGVTIK</sequence>
<feature type="chain" id="PRO_5015543685" description="Outer membrane protein beta-barrel domain-containing protein" evidence="1">
    <location>
        <begin position="22"/>
        <end position="216"/>
    </location>
</feature>
<accession>A0A2T7BDT2</accession>
<dbReference type="EMBL" id="QCYK01000003">
    <property type="protein sequence ID" value="PUZ23254.1"/>
    <property type="molecule type" value="Genomic_DNA"/>
</dbReference>
<proteinExistence type="predicted"/>
<gene>
    <name evidence="3" type="ORF">DCC81_22940</name>
</gene>
<name>A0A2T7BDT2_9BACT</name>